<sequence>MTDLDDFTSPVDAVRKLWELVDNSHLGLGYLKSKSIRNVEKAKSEAECDSRLRKVQTDIDVDDVKNGIKEYRDGQLSRPNYQEKIPSRIEPTMDLEALNMYELTQSSRAKQDIKEGHNLKDTLKVTEGILRSRTDEPSEKNVDEDFFTRWVDCAKKVSSKEMKSLWASALAGEIVEPGSYSLRTLETLKNLSKEEAELIAKAAQYFIGGTFYRDSVHDLSLDELLTLCELGVLSDPANIHLRSTIVLGDAPYGYHTNLQAYDKGLYITHRSMDTLSMTSIAVTTIGRELSTLAPFEINIQYLKVLGMKISQLGFDVYMGDCKLLEDGSTQIKNGEKL</sequence>
<dbReference type="Proteomes" id="UP000275394">
    <property type="component" value="Unassembled WGS sequence"/>
</dbReference>
<dbReference type="InterPro" id="IPR021254">
    <property type="entry name" value="DUF2806"/>
</dbReference>
<dbReference type="OrthoDB" id="886161at2"/>
<keyword evidence="2" id="KW-1185">Reference proteome</keyword>
<dbReference type="RefSeq" id="WP_123713734.1">
    <property type="nucleotide sequence ID" value="NZ_RKHR01000007.1"/>
</dbReference>
<dbReference type="Pfam" id="PF10987">
    <property type="entry name" value="DUF2806"/>
    <property type="match status" value="1"/>
</dbReference>
<name>A0A3N2DFT5_9GAMM</name>
<accession>A0A3N2DFT5</accession>
<organism evidence="1 2">
    <name type="scientific">Sinobacterium caligoides</name>
    <dbReference type="NCBI Taxonomy" id="933926"/>
    <lineage>
        <taxon>Bacteria</taxon>
        <taxon>Pseudomonadati</taxon>
        <taxon>Pseudomonadota</taxon>
        <taxon>Gammaproteobacteria</taxon>
        <taxon>Cellvibrionales</taxon>
        <taxon>Spongiibacteraceae</taxon>
        <taxon>Sinobacterium</taxon>
    </lineage>
</organism>
<evidence type="ECO:0000313" key="1">
    <source>
        <dbReference type="EMBL" id="ROR98666.1"/>
    </source>
</evidence>
<gene>
    <name evidence="1" type="ORF">EDC56_3399</name>
</gene>
<reference evidence="1 2" key="1">
    <citation type="submission" date="2018-11" db="EMBL/GenBank/DDBJ databases">
        <title>Genomic Encyclopedia of Type Strains, Phase IV (KMG-IV): sequencing the most valuable type-strain genomes for metagenomic binning, comparative biology and taxonomic classification.</title>
        <authorList>
            <person name="Goeker M."/>
        </authorList>
    </citation>
    <scope>NUCLEOTIDE SEQUENCE [LARGE SCALE GENOMIC DNA]</scope>
    <source>
        <strain evidence="1 2">DSM 100316</strain>
    </source>
</reference>
<evidence type="ECO:0000313" key="2">
    <source>
        <dbReference type="Proteomes" id="UP000275394"/>
    </source>
</evidence>
<dbReference type="EMBL" id="RKHR01000007">
    <property type="protein sequence ID" value="ROR98666.1"/>
    <property type="molecule type" value="Genomic_DNA"/>
</dbReference>
<dbReference type="AlphaFoldDB" id="A0A3N2DFT5"/>
<comment type="caution">
    <text evidence="1">The sequence shown here is derived from an EMBL/GenBank/DDBJ whole genome shotgun (WGS) entry which is preliminary data.</text>
</comment>
<proteinExistence type="predicted"/>
<protein>
    <submittedName>
        <fullName evidence="1">Uncharacterized protein DUF2806</fullName>
    </submittedName>
</protein>